<dbReference type="RefSeq" id="WP_247811960.1">
    <property type="nucleotide sequence ID" value="NZ_CP095855.1"/>
</dbReference>
<evidence type="ECO:0000256" key="1">
    <source>
        <dbReference type="SAM" id="MobiDB-lite"/>
    </source>
</evidence>
<evidence type="ECO:0000313" key="2">
    <source>
        <dbReference type="EMBL" id="UPK69685.1"/>
    </source>
</evidence>
<feature type="compositionally biased region" description="Polar residues" evidence="1">
    <location>
        <begin position="42"/>
        <end position="56"/>
    </location>
</feature>
<protein>
    <submittedName>
        <fullName evidence="2">Uncharacterized protein</fullName>
    </submittedName>
</protein>
<organism evidence="2 3">
    <name type="scientific">Chitinophaga filiformis</name>
    <name type="common">Myxococcus filiformis</name>
    <name type="synonym">Flexibacter filiformis</name>
    <dbReference type="NCBI Taxonomy" id="104663"/>
    <lineage>
        <taxon>Bacteria</taxon>
        <taxon>Pseudomonadati</taxon>
        <taxon>Bacteroidota</taxon>
        <taxon>Chitinophagia</taxon>
        <taxon>Chitinophagales</taxon>
        <taxon>Chitinophagaceae</taxon>
        <taxon>Chitinophaga</taxon>
    </lineage>
</organism>
<dbReference type="Proteomes" id="UP000830198">
    <property type="component" value="Chromosome"/>
</dbReference>
<reference evidence="2 3" key="1">
    <citation type="submission" date="2022-04" db="EMBL/GenBank/DDBJ databases">
        <title>The arsenic-methylating capacity of Chitinophaga filiformis YT5 during chitin decomposition.</title>
        <authorList>
            <person name="Chen G."/>
            <person name="Liang Y."/>
        </authorList>
    </citation>
    <scope>NUCLEOTIDE SEQUENCE [LARGE SCALE GENOMIC DNA]</scope>
    <source>
        <strain evidence="2 3">YT5</strain>
    </source>
</reference>
<name>A0ABY4I1G2_CHIFI</name>
<keyword evidence="3" id="KW-1185">Reference proteome</keyword>
<gene>
    <name evidence="2" type="ORF">MYF79_00090</name>
</gene>
<accession>A0ABY4I1G2</accession>
<dbReference type="EMBL" id="CP095855">
    <property type="protein sequence ID" value="UPK69685.1"/>
    <property type="molecule type" value="Genomic_DNA"/>
</dbReference>
<feature type="region of interest" description="Disordered" evidence="1">
    <location>
        <begin position="37"/>
        <end position="56"/>
    </location>
</feature>
<evidence type="ECO:0000313" key="3">
    <source>
        <dbReference type="Proteomes" id="UP000830198"/>
    </source>
</evidence>
<proteinExistence type="predicted"/>
<sequence length="56" mass="6497">MDPAFIQSYFDRCDKNTIRKIITSAIKAQELPVRIRPIIPQRNPNKNTNNKKSVGR</sequence>